<dbReference type="SUPFAM" id="SSF48576">
    <property type="entry name" value="Terpenoid synthases"/>
    <property type="match status" value="1"/>
</dbReference>
<dbReference type="InterPro" id="IPR008949">
    <property type="entry name" value="Isoprenoid_synthase_dom_sf"/>
</dbReference>
<dbReference type="InterPro" id="IPR002060">
    <property type="entry name" value="Squ/phyt_synthse"/>
</dbReference>
<proteinExistence type="predicted"/>
<dbReference type="KEGG" id="jar:G7057_06205"/>
<protein>
    <submittedName>
        <fullName evidence="1">Uncharacterized protein</fullName>
    </submittedName>
</protein>
<evidence type="ECO:0000313" key="1">
    <source>
        <dbReference type="EMBL" id="QII82066.1"/>
    </source>
</evidence>
<dbReference type="Pfam" id="PF00494">
    <property type="entry name" value="SQS_PSY"/>
    <property type="match status" value="1"/>
</dbReference>
<dbReference type="Proteomes" id="UP000501451">
    <property type="component" value="Chromosome"/>
</dbReference>
<organism evidence="1 2">
    <name type="scientific">Jeotgalibaca arthritidis</name>
    <dbReference type="NCBI Taxonomy" id="1868794"/>
    <lineage>
        <taxon>Bacteria</taxon>
        <taxon>Bacillati</taxon>
        <taxon>Bacillota</taxon>
        <taxon>Bacilli</taxon>
        <taxon>Lactobacillales</taxon>
        <taxon>Carnobacteriaceae</taxon>
        <taxon>Jeotgalibaca</taxon>
    </lineage>
</organism>
<dbReference type="AlphaFoldDB" id="A0A6G7K9Y8"/>
<evidence type="ECO:0000313" key="2">
    <source>
        <dbReference type="Proteomes" id="UP000501451"/>
    </source>
</evidence>
<dbReference type="Gene3D" id="1.10.600.10">
    <property type="entry name" value="Farnesyl Diphosphate Synthase"/>
    <property type="match status" value="1"/>
</dbReference>
<sequence length="89" mass="10680">MEDGVNPSFIELWESIAMEAERRYGLFWGRIDRFDEDCRFPVYVAAKLYHAIIDSVRENNYNCLQLRNYVPEVKMMGLVLEARKKFKKR</sequence>
<reference evidence="1 2" key="1">
    <citation type="journal article" date="2017" name="Int. J. Syst. Evol. Microbiol.">
        <title>Jeotgalibaca porci sp. nov. and Jeotgalibaca arthritidis sp. nov., isolated from pigs, and emended description of the genus Jeotgalibaca.</title>
        <authorList>
            <person name="Zamora L."/>
            <person name="Perez-Sancho M."/>
            <person name="Dominguez L."/>
            <person name="Fernandez-Garayzabal J.F."/>
            <person name="Vela A.I."/>
        </authorList>
    </citation>
    <scope>NUCLEOTIDE SEQUENCE [LARGE SCALE GENOMIC DNA]</scope>
    <source>
        <strain evidence="1 2">CECT 9157</strain>
    </source>
</reference>
<gene>
    <name evidence="1" type="ORF">G7057_06205</name>
</gene>
<keyword evidence="2" id="KW-1185">Reference proteome</keyword>
<dbReference type="EMBL" id="CP049740">
    <property type="protein sequence ID" value="QII82066.1"/>
    <property type="molecule type" value="Genomic_DNA"/>
</dbReference>
<name>A0A6G7K9Y8_9LACT</name>
<accession>A0A6G7K9Y8</accession>